<proteinExistence type="predicted"/>
<dbReference type="CDD" id="cd06532">
    <property type="entry name" value="Glyco_transf_25"/>
    <property type="match status" value="1"/>
</dbReference>
<organism evidence="2 3">
    <name type="scientific">Brumicola blandensis</name>
    <dbReference type="NCBI Taxonomy" id="3075611"/>
    <lineage>
        <taxon>Bacteria</taxon>
        <taxon>Pseudomonadati</taxon>
        <taxon>Pseudomonadota</taxon>
        <taxon>Gammaproteobacteria</taxon>
        <taxon>Alteromonadales</taxon>
        <taxon>Alteromonadaceae</taxon>
        <taxon>Brumicola</taxon>
    </lineage>
</organism>
<gene>
    <name evidence="2" type="ORF">RM544_05405</name>
</gene>
<keyword evidence="3" id="KW-1185">Reference proteome</keyword>
<protein>
    <submittedName>
        <fullName evidence="2">Glycosyltransferase family 25 protein</fullName>
    </submittedName>
</protein>
<evidence type="ECO:0000313" key="2">
    <source>
        <dbReference type="EMBL" id="MDT0581965.1"/>
    </source>
</evidence>
<comment type="caution">
    <text evidence="2">The sequence shown here is derived from an EMBL/GenBank/DDBJ whole genome shotgun (WGS) entry which is preliminary data.</text>
</comment>
<evidence type="ECO:0000259" key="1">
    <source>
        <dbReference type="Pfam" id="PF01755"/>
    </source>
</evidence>
<feature type="domain" description="Glycosyl transferase family 25" evidence="1">
    <location>
        <begin position="5"/>
        <end position="176"/>
    </location>
</feature>
<dbReference type="Pfam" id="PF01755">
    <property type="entry name" value="Glyco_transf_25"/>
    <property type="match status" value="1"/>
</dbReference>
<dbReference type="AlphaFoldDB" id="A0AAW8R1J7"/>
<accession>A0AAW8R1J7</accession>
<name>A0AAW8R1J7_9ALTE</name>
<sequence>MKKWKIFVINLAESKDRLGACAQQLDDAGLDFERIEAVNGLSMSAETLSQLYQFAESDYYKELSPGEIGCCLSHQQVWKKIIEDELDFAVVLEDDFVLQDSASDAIQTLAELDTSWDIIKLGETPIKRRAIHQIPKNDFSLVTYNKVPAGTYAQAISAEGAKKLLAYDGFIQRPIDIDIQYWWERDLKVFGLLPYSILVDRQKLSDIGKNSSQDDARSQAKKSFWKQLTSRLYFLFKNKKERAKRLNQLD</sequence>
<evidence type="ECO:0000313" key="3">
    <source>
        <dbReference type="Proteomes" id="UP001249020"/>
    </source>
</evidence>
<dbReference type="EMBL" id="JAVRIE010000002">
    <property type="protein sequence ID" value="MDT0581965.1"/>
    <property type="molecule type" value="Genomic_DNA"/>
</dbReference>
<dbReference type="Proteomes" id="UP001249020">
    <property type="component" value="Unassembled WGS sequence"/>
</dbReference>
<reference evidence="2 3" key="1">
    <citation type="submission" date="2023-09" db="EMBL/GenBank/DDBJ databases">
        <authorList>
            <person name="Rey-Velasco X."/>
        </authorList>
    </citation>
    <scope>NUCLEOTIDE SEQUENCE [LARGE SCALE GENOMIC DNA]</scope>
    <source>
        <strain evidence="2 3">W409</strain>
    </source>
</reference>
<dbReference type="RefSeq" id="WP_311360758.1">
    <property type="nucleotide sequence ID" value="NZ_JAVRIE010000002.1"/>
</dbReference>
<dbReference type="InterPro" id="IPR002654">
    <property type="entry name" value="Glyco_trans_25"/>
</dbReference>